<keyword evidence="6" id="KW-0804">Transcription</keyword>
<evidence type="ECO:0000256" key="7">
    <source>
        <dbReference type="ARBA" id="ARBA00023242"/>
    </source>
</evidence>
<dbReference type="Pfam" id="PF13489">
    <property type="entry name" value="Methyltransf_23"/>
    <property type="match status" value="1"/>
</dbReference>
<accession>A0ABR0BGU3</accession>
<reference evidence="11 12" key="1">
    <citation type="journal article" date="2024" name="Microbiol. Resour. Announc.">
        <title>Genome annotations for the ascomycete fungi Trichoderma harzianum, Trichoderma aggressivum, and Purpureocillium lilacinum.</title>
        <authorList>
            <person name="Beijen E.P.W."/>
            <person name="Ohm R.A."/>
        </authorList>
    </citation>
    <scope>NUCLEOTIDE SEQUENCE [LARGE SCALE GENOMIC DNA]</scope>
    <source>
        <strain evidence="11 12">CBS 150709</strain>
    </source>
</reference>
<comment type="similarity">
    <text evidence="8">Belongs to the methyltransferase superfamily. LaeA methyltransferase family.</text>
</comment>
<feature type="compositionally biased region" description="Pro residues" evidence="10">
    <location>
        <begin position="8"/>
        <end position="21"/>
    </location>
</feature>
<evidence type="ECO:0000256" key="10">
    <source>
        <dbReference type="SAM" id="MobiDB-lite"/>
    </source>
</evidence>
<keyword evidence="3" id="KW-0808">Transferase</keyword>
<keyword evidence="12" id="KW-1185">Reference proteome</keyword>
<dbReference type="SUPFAM" id="SSF53335">
    <property type="entry name" value="S-adenosyl-L-methionine-dependent methyltransferases"/>
    <property type="match status" value="1"/>
</dbReference>
<evidence type="ECO:0000256" key="2">
    <source>
        <dbReference type="ARBA" id="ARBA00022603"/>
    </source>
</evidence>
<dbReference type="InterPro" id="IPR029063">
    <property type="entry name" value="SAM-dependent_MTases_sf"/>
</dbReference>
<sequence length="392" mass="44974">MSQQVLPPFQPPPPPPPPPGQPQGYWAHGRYYGNWSPGKYLAPIDAEELNRLDILHKFFLVARDDALSVRSVDIDDRPIRVLDLGTGTGIWAIHVCEEGGLRRDATQPGILRPRRRPEQVPEVMAVDLNRIQPAYIPWGMKVVQFDIEDPSWEDLLWNCDLVHLRTLLGSIQNSCWQAVYQNIFLHLTPGTGYLEQVEIDWCPRWGIDDEVPPNSAFKEWADKLLAALDLCDRSARVKPLEVKRMIEEAGFVDFEQRTICCYVNPWSKDPKKRNVAKWFNLGLRYSLQALGLMPMIEKLGMTKEQVNVLCDRAIEENTKLRYHGYCTMYIWTARKPEGSAHAARAALHPDMSIEPPQIRHVCGKVVTKRQATPTRGRLPGHPRRRLLRDKDE</sequence>
<dbReference type="PANTHER" id="PTHR43591:SF30">
    <property type="entry name" value="PROTEIN-METHIONINE METHYLTRANSFERASE LAEA"/>
    <property type="match status" value="1"/>
</dbReference>
<gene>
    <name evidence="11" type="ORF">Purlil1_12454</name>
</gene>
<evidence type="ECO:0000256" key="8">
    <source>
        <dbReference type="ARBA" id="ARBA00038158"/>
    </source>
</evidence>
<evidence type="ECO:0000313" key="11">
    <source>
        <dbReference type="EMBL" id="KAK4077210.1"/>
    </source>
</evidence>
<dbReference type="EMBL" id="JAWRVI010000105">
    <property type="protein sequence ID" value="KAK4077210.1"/>
    <property type="molecule type" value="Genomic_DNA"/>
</dbReference>
<evidence type="ECO:0008006" key="13">
    <source>
        <dbReference type="Google" id="ProtNLM"/>
    </source>
</evidence>
<evidence type="ECO:0000256" key="6">
    <source>
        <dbReference type="ARBA" id="ARBA00023163"/>
    </source>
</evidence>
<dbReference type="PANTHER" id="PTHR43591">
    <property type="entry name" value="METHYLTRANSFERASE"/>
    <property type="match status" value="1"/>
</dbReference>
<comment type="caution">
    <text evidence="11">The sequence shown here is derived from an EMBL/GenBank/DDBJ whole genome shotgun (WGS) entry which is preliminary data.</text>
</comment>
<dbReference type="Gene3D" id="3.40.50.150">
    <property type="entry name" value="Vaccinia Virus protein VP39"/>
    <property type="match status" value="1"/>
</dbReference>
<keyword evidence="4" id="KW-0949">S-adenosyl-L-methionine</keyword>
<feature type="region of interest" description="Disordered" evidence="10">
    <location>
        <begin position="369"/>
        <end position="392"/>
    </location>
</feature>
<dbReference type="Proteomes" id="UP001287286">
    <property type="component" value="Unassembled WGS sequence"/>
</dbReference>
<evidence type="ECO:0000313" key="12">
    <source>
        <dbReference type="Proteomes" id="UP001287286"/>
    </source>
</evidence>
<comment type="catalytic activity">
    <reaction evidence="9">
        <text>L-methionyl-[protein] + S-adenosyl-L-methionine = S-methyl-L-methionyl-[protein] + S-adenosyl-L-homocysteine</text>
        <dbReference type="Rhea" id="RHEA:60560"/>
        <dbReference type="Rhea" id="RHEA-COMP:12313"/>
        <dbReference type="Rhea" id="RHEA-COMP:15592"/>
        <dbReference type="ChEBI" id="CHEBI:16044"/>
        <dbReference type="ChEBI" id="CHEBI:57856"/>
        <dbReference type="ChEBI" id="CHEBI:59789"/>
        <dbReference type="ChEBI" id="CHEBI:142742"/>
    </reaction>
    <physiologicalReaction direction="left-to-right" evidence="9">
        <dbReference type="Rhea" id="RHEA:60561"/>
    </physiologicalReaction>
</comment>
<evidence type="ECO:0000256" key="3">
    <source>
        <dbReference type="ARBA" id="ARBA00022679"/>
    </source>
</evidence>
<evidence type="ECO:0000256" key="4">
    <source>
        <dbReference type="ARBA" id="ARBA00022691"/>
    </source>
</evidence>
<evidence type="ECO:0000256" key="5">
    <source>
        <dbReference type="ARBA" id="ARBA00023015"/>
    </source>
</evidence>
<keyword evidence="7" id="KW-0539">Nucleus</keyword>
<name>A0ABR0BGU3_PURLI</name>
<keyword evidence="2" id="KW-0489">Methyltransferase</keyword>
<evidence type="ECO:0000256" key="1">
    <source>
        <dbReference type="ARBA" id="ARBA00004123"/>
    </source>
</evidence>
<comment type="subcellular location">
    <subcellularLocation>
        <location evidence="1">Nucleus</location>
    </subcellularLocation>
</comment>
<organism evidence="11 12">
    <name type="scientific">Purpureocillium lilacinum</name>
    <name type="common">Paecilomyces lilacinus</name>
    <dbReference type="NCBI Taxonomy" id="33203"/>
    <lineage>
        <taxon>Eukaryota</taxon>
        <taxon>Fungi</taxon>
        <taxon>Dikarya</taxon>
        <taxon>Ascomycota</taxon>
        <taxon>Pezizomycotina</taxon>
        <taxon>Sordariomycetes</taxon>
        <taxon>Hypocreomycetidae</taxon>
        <taxon>Hypocreales</taxon>
        <taxon>Ophiocordycipitaceae</taxon>
        <taxon>Purpureocillium</taxon>
    </lineage>
</organism>
<proteinExistence type="inferred from homology"/>
<evidence type="ECO:0000256" key="9">
    <source>
        <dbReference type="ARBA" id="ARBA00047870"/>
    </source>
</evidence>
<keyword evidence="5" id="KW-0805">Transcription regulation</keyword>
<feature type="compositionally biased region" description="Basic residues" evidence="10">
    <location>
        <begin position="378"/>
        <end position="392"/>
    </location>
</feature>
<feature type="region of interest" description="Disordered" evidence="10">
    <location>
        <begin position="1"/>
        <end position="24"/>
    </location>
</feature>
<protein>
    <recommendedName>
        <fullName evidence="13">Methyl transferase</fullName>
    </recommendedName>
</protein>